<feature type="binding site" evidence="4">
    <location>
        <position position="260"/>
    </location>
    <ligand>
        <name>S-adenosyl-L-methionine</name>
        <dbReference type="ChEBI" id="CHEBI:59789"/>
    </ligand>
</feature>
<gene>
    <name evidence="8" type="ORF">C8D82_14013</name>
    <name evidence="7" type="ORF">HF882_15910</name>
</gene>
<dbReference type="EMBL" id="JABAEW010000036">
    <property type="protein sequence ID" value="NMD88073.1"/>
    <property type="molecule type" value="Genomic_DNA"/>
</dbReference>
<feature type="active site" description="Nucleophile" evidence="4">
    <location>
        <position position="357"/>
    </location>
</feature>
<organism evidence="8 9">
    <name type="scientific">Victivallis vadensis</name>
    <dbReference type="NCBI Taxonomy" id="172901"/>
    <lineage>
        <taxon>Bacteria</taxon>
        <taxon>Pseudomonadati</taxon>
        <taxon>Lentisphaerota</taxon>
        <taxon>Lentisphaeria</taxon>
        <taxon>Victivallales</taxon>
        <taxon>Victivallaceae</taxon>
        <taxon>Victivallis</taxon>
    </lineage>
</organism>
<feature type="binding site" evidence="4">
    <location>
        <position position="231"/>
    </location>
    <ligand>
        <name>S-adenosyl-L-methionine</name>
        <dbReference type="ChEBI" id="CHEBI:59789"/>
    </ligand>
</feature>
<evidence type="ECO:0000313" key="10">
    <source>
        <dbReference type="Proteomes" id="UP000576225"/>
    </source>
</evidence>
<dbReference type="Proteomes" id="UP000245959">
    <property type="component" value="Unassembled WGS sequence"/>
</dbReference>
<evidence type="ECO:0000313" key="9">
    <source>
        <dbReference type="Proteomes" id="UP000245959"/>
    </source>
</evidence>
<dbReference type="CDD" id="cd02440">
    <property type="entry name" value="AdoMet_MTases"/>
    <property type="match status" value="1"/>
</dbReference>
<keyword evidence="2 4" id="KW-0808">Transferase</keyword>
<evidence type="ECO:0000256" key="3">
    <source>
        <dbReference type="ARBA" id="ARBA00022691"/>
    </source>
</evidence>
<dbReference type="SUPFAM" id="SSF53335">
    <property type="entry name" value="S-adenosyl-L-methionine-dependent methyltransferases"/>
    <property type="match status" value="1"/>
</dbReference>
<dbReference type="InterPro" id="IPR029063">
    <property type="entry name" value="SAM-dependent_MTases_sf"/>
</dbReference>
<dbReference type="Pfam" id="PF05958">
    <property type="entry name" value="tRNA_U5-meth_tr"/>
    <property type="match status" value="1"/>
</dbReference>
<evidence type="ECO:0000313" key="8">
    <source>
        <dbReference type="EMBL" id="PVY35606.1"/>
    </source>
</evidence>
<dbReference type="RefSeq" id="WP_165833177.1">
    <property type="nucleotide sequence ID" value="NZ_CAJKCJ010000030.1"/>
</dbReference>
<dbReference type="PROSITE" id="PS01230">
    <property type="entry name" value="TRMA_1"/>
    <property type="match status" value="1"/>
</dbReference>
<dbReference type="AlphaFoldDB" id="A0A2U1AGT2"/>
<reference evidence="8 9" key="1">
    <citation type="submission" date="2018-04" db="EMBL/GenBank/DDBJ databases">
        <title>Genomic Encyclopedia of Type Strains, Phase IV (KMG-IV): sequencing the most valuable type-strain genomes for metagenomic binning, comparative biology and taxonomic classification.</title>
        <authorList>
            <person name="Goeker M."/>
        </authorList>
    </citation>
    <scope>NUCLEOTIDE SEQUENCE [LARGE SCALE GENOMIC DNA]</scope>
    <source>
        <strain evidence="8 9">DSM 14823</strain>
    </source>
</reference>
<dbReference type="Proteomes" id="UP000576225">
    <property type="component" value="Unassembled WGS sequence"/>
</dbReference>
<evidence type="ECO:0000256" key="1">
    <source>
        <dbReference type="ARBA" id="ARBA00022603"/>
    </source>
</evidence>
<dbReference type="InterPro" id="IPR010280">
    <property type="entry name" value="U5_MeTrfase_fam"/>
</dbReference>
<dbReference type="GO" id="GO:0070041">
    <property type="term" value="F:rRNA (uridine-C5-)-methyltransferase activity"/>
    <property type="evidence" value="ECO:0007669"/>
    <property type="project" value="TreeGrafter"/>
</dbReference>
<comment type="caution">
    <text evidence="8">The sequence shown here is derived from an EMBL/GenBank/DDBJ whole genome shotgun (WGS) entry which is preliminary data.</text>
</comment>
<dbReference type="GeneID" id="78296936"/>
<dbReference type="InterPro" id="IPR002792">
    <property type="entry name" value="TRAM_dom"/>
</dbReference>
<dbReference type="PROSITE" id="PS51687">
    <property type="entry name" value="SAM_MT_RNA_M5U"/>
    <property type="match status" value="1"/>
</dbReference>
<evidence type="ECO:0000256" key="5">
    <source>
        <dbReference type="PROSITE-ProRule" id="PRU10015"/>
    </source>
</evidence>
<reference evidence="7 10" key="2">
    <citation type="submission" date="2020-04" db="EMBL/GenBank/DDBJ databases">
        <authorList>
            <person name="Hitch T.C.A."/>
            <person name="Wylensek D."/>
            <person name="Clavel T."/>
        </authorList>
    </citation>
    <scope>NUCLEOTIDE SEQUENCE [LARGE SCALE GENOMIC DNA]</scope>
    <source>
        <strain evidence="7 10">COR2-253-APC-1A</strain>
    </source>
</reference>
<dbReference type="InterPro" id="IPR030390">
    <property type="entry name" value="MeTrfase_TrmA_AS"/>
</dbReference>
<dbReference type="Gene3D" id="2.40.50.140">
    <property type="entry name" value="Nucleic acid-binding proteins"/>
    <property type="match status" value="1"/>
</dbReference>
<keyword evidence="3 4" id="KW-0949">S-adenosyl-L-methionine</keyword>
<proteinExistence type="inferred from homology"/>
<evidence type="ECO:0000256" key="4">
    <source>
        <dbReference type="PROSITE-ProRule" id="PRU01024"/>
    </source>
</evidence>
<accession>A0A2U1AGT2</accession>
<feature type="binding site" evidence="4">
    <location>
        <position position="282"/>
    </location>
    <ligand>
        <name>S-adenosyl-L-methionine</name>
        <dbReference type="ChEBI" id="CHEBI:59789"/>
    </ligand>
</feature>
<evidence type="ECO:0000256" key="2">
    <source>
        <dbReference type="ARBA" id="ARBA00022679"/>
    </source>
</evidence>
<dbReference type="SUPFAM" id="SSF50249">
    <property type="entry name" value="Nucleic acid-binding proteins"/>
    <property type="match status" value="1"/>
</dbReference>
<comment type="similarity">
    <text evidence="4">Belongs to the class I-like SAM-binding methyltransferase superfamily. RNA M5U methyltransferase family.</text>
</comment>
<feature type="binding site" evidence="4">
    <location>
        <position position="330"/>
    </location>
    <ligand>
        <name>S-adenosyl-L-methionine</name>
        <dbReference type="ChEBI" id="CHEBI:59789"/>
    </ligand>
</feature>
<name>A0A2U1AGT2_9BACT</name>
<dbReference type="Pfam" id="PF01938">
    <property type="entry name" value="TRAM"/>
    <property type="match status" value="1"/>
</dbReference>
<dbReference type="PROSITE" id="PS50926">
    <property type="entry name" value="TRAM"/>
    <property type="match status" value="1"/>
</dbReference>
<keyword evidence="1 4" id="KW-0489">Methyltransferase</keyword>
<keyword evidence="9" id="KW-1185">Reference proteome</keyword>
<dbReference type="GO" id="GO:0070475">
    <property type="term" value="P:rRNA base methylation"/>
    <property type="evidence" value="ECO:0007669"/>
    <property type="project" value="TreeGrafter"/>
</dbReference>
<evidence type="ECO:0000259" key="6">
    <source>
        <dbReference type="PROSITE" id="PS50926"/>
    </source>
</evidence>
<feature type="active site" evidence="5">
    <location>
        <position position="357"/>
    </location>
</feature>
<dbReference type="Gene3D" id="3.40.50.150">
    <property type="entry name" value="Vaccinia Virus protein VP39"/>
    <property type="match status" value="2"/>
</dbReference>
<dbReference type="PANTHER" id="PTHR11061:SF30">
    <property type="entry name" value="TRNA (URACIL(54)-C(5))-METHYLTRANSFERASE"/>
    <property type="match status" value="1"/>
</dbReference>
<sequence length="399" mass="42948">MEIGREFQCEIEKTVFGGDGLARVGGEVVFIPRTLPGERLIARVTACKSSFSRAEAVRFGATSPHRIEPACPYFGRCPGCRYLHAGYAYETELKAAQLADQLAQAGLEPAPGVLESPVAPEPPLGYRNKIVLHVHKVGGRTMLGYVMGDNTTVTDIEACPLAHPEINAKLAELRGDKSFLHSLHEGMDVTFRRTAAGGATYWRNQPARNATWLKEELPFGRLSVPCGSFFQVNAAGAAALADEVAALIAARKPARFIDLYAGVGFFSAVALHAGVREVLAVESDEAAAAAARFNLKNFGAENPEVIAGDAAEALKSLKDAPASDALLTVDPPRGGLTLKAAMALTGSTLDSFIYISCNPATWARDARRLAKGGFTLNKLRLVNMFPRTEHFELFSFWTR</sequence>
<dbReference type="PANTHER" id="PTHR11061">
    <property type="entry name" value="RNA M5U METHYLTRANSFERASE"/>
    <property type="match status" value="1"/>
</dbReference>
<protein>
    <submittedName>
        <fullName evidence="8">23S rRNA m(5)U-1939 methyltransferase</fullName>
    </submittedName>
    <submittedName>
        <fullName evidence="7">Class I SAM-dependent RNA methyltransferase</fullName>
    </submittedName>
</protein>
<dbReference type="EMBL" id="QEKH01000040">
    <property type="protein sequence ID" value="PVY35606.1"/>
    <property type="molecule type" value="Genomic_DNA"/>
</dbReference>
<dbReference type="InterPro" id="IPR012340">
    <property type="entry name" value="NA-bd_OB-fold"/>
</dbReference>
<evidence type="ECO:0000313" key="7">
    <source>
        <dbReference type="EMBL" id="NMD88073.1"/>
    </source>
</evidence>
<feature type="domain" description="TRAM" evidence="6">
    <location>
        <begin position="1"/>
        <end position="58"/>
    </location>
</feature>